<keyword evidence="4" id="KW-0547">Nucleotide-binding</keyword>
<dbReference type="RefSeq" id="WP_250583281.1">
    <property type="nucleotide sequence ID" value="NZ_JAKRVX010000002.1"/>
</dbReference>
<feature type="domain" description="PAC" evidence="10">
    <location>
        <begin position="299"/>
        <end position="351"/>
    </location>
</feature>
<feature type="transmembrane region" description="Helical" evidence="7">
    <location>
        <begin position="6"/>
        <end position="26"/>
    </location>
</feature>
<keyword evidence="12" id="KW-1185">Reference proteome</keyword>
<keyword evidence="7" id="KW-0812">Transmembrane</keyword>
<evidence type="ECO:0000256" key="1">
    <source>
        <dbReference type="ARBA" id="ARBA00000085"/>
    </source>
</evidence>
<reference evidence="11" key="1">
    <citation type="journal article" date="2022" name="Syst. Appl. Microbiol.">
        <title>Natronocalculus amylovorans gen. nov., sp. nov., and Natranaeroarchaeum aerophilus sp. nov., dominant culturable amylolytic natronoarchaea from hypersaline soda lakes in southwestern Siberia.</title>
        <authorList>
            <person name="Sorokin D.Y."/>
            <person name="Elcheninov A.G."/>
            <person name="Khizhniak T.V."/>
            <person name="Koenen M."/>
            <person name="Bale N.J."/>
            <person name="Damste J.S.S."/>
            <person name="Kublanov I.V."/>
        </authorList>
    </citation>
    <scope>NUCLEOTIDE SEQUENCE</scope>
    <source>
        <strain evidence="11">AArc-St2</strain>
    </source>
</reference>
<dbReference type="SMART" id="SM00387">
    <property type="entry name" value="HATPase_c"/>
    <property type="match status" value="1"/>
</dbReference>
<evidence type="ECO:0000313" key="12">
    <source>
        <dbReference type="Proteomes" id="UP001203207"/>
    </source>
</evidence>
<dbReference type="InterPro" id="IPR013767">
    <property type="entry name" value="PAS_fold"/>
</dbReference>
<evidence type="ECO:0000259" key="8">
    <source>
        <dbReference type="PROSITE" id="PS50109"/>
    </source>
</evidence>
<dbReference type="Pfam" id="PF00989">
    <property type="entry name" value="PAS"/>
    <property type="match status" value="1"/>
</dbReference>
<dbReference type="InterPro" id="IPR050980">
    <property type="entry name" value="2C_sensor_his_kinase"/>
</dbReference>
<name>A0AAE3FWK6_9EURY</name>
<dbReference type="InterPro" id="IPR000014">
    <property type="entry name" value="PAS"/>
</dbReference>
<keyword evidence="3" id="KW-0808">Transferase</keyword>
<evidence type="ECO:0000259" key="9">
    <source>
        <dbReference type="PROSITE" id="PS50112"/>
    </source>
</evidence>
<dbReference type="InterPro" id="IPR031621">
    <property type="entry name" value="HisKA_7TM"/>
</dbReference>
<dbReference type="EC" id="2.7.13.3" evidence="2"/>
<comment type="caution">
    <text evidence="11">The sequence shown here is derived from an EMBL/GenBank/DDBJ whole genome shotgun (WGS) entry which is preliminary data.</text>
</comment>
<proteinExistence type="predicted"/>
<comment type="catalytic activity">
    <reaction evidence="1">
        <text>ATP + protein L-histidine = ADP + protein N-phospho-L-histidine.</text>
        <dbReference type="EC" id="2.7.13.3"/>
    </reaction>
</comment>
<feature type="transmembrane region" description="Helical" evidence="7">
    <location>
        <begin position="38"/>
        <end position="60"/>
    </location>
</feature>
<dbReference type="CDD" id="cd00130">
    <property type="entry name" value="PAS"/>
    <property type="match status" value="1"/>
</dbReference>
<evidence type="ECO:0000259" key="10">
    <source>
        <dbReference type="PROSITE" id="PS50113"/>
    </source>
</evidence>
<feature type="transmembrane region" description="Helical" evidence="7">
    <location>
        <begin position="181"/>
        <end position="200"/>
    </location>
</feature>
<evidence type="ECO:0000256" key="5">
    <source>
        <dbReference type="ARBA" id="ARBA00022777"/>
    </source>
</evidence>
<dbReference type="PRINTS" id="PR00344">
    <property type="entry name" value="BCTRLSENSOR"/>
</dbReference>
<dbReference type="InterPro" id="IPR004358">
    <property type="entry name" value="Sig_transdc_His_kin-like_C"/>
</dbReference>
<evidence type="ECO:0000256" key="4">
    <source>
        <dbReference type="ARBA" id="ARBA00022741"/>
    </source>
</evidence>
<keyword evidence="6 11" id="KW-0067">ATP-binding</keyword>
<organism evidence="11 12">
    <name type="scientific">Natronocalculus amylovorans</name>
    <dbReference type="NCBI Taxonomy" id="2917812"/>
    <lineage>
        <taxon>Archaea</taxon>
        <taxon>Methanobacteriati</taxon>
        <taxon>Methanobacteriota</taxon>
        <taxon>Stenosarchaea group</taxon>
        <taxon>Halobacteria</taxon>
        <taxon>Halobacteriales</taxon>
        <taxon>Haloferacaceae</taxon>
        <taxon>Natronocalculus</taxon>
    </lineage>
</organism>
<protein>
    <recommendedName>
        <fullName evidence="2">histidine kinase</fullName>
        <ecNumber evidence="2">2.7.13.3</ecNumber>
    </recommendedName>
</protein>
<dbReference type="Gene3D" id="3.30.450.20">
    <property type="entry name" value="PAS domain"/>
    <property type="match status" value="1"/>
</dbReference>
<dbReference type="Gene3D" id="3.30.565.10">
    <property type="entry name" value="Histidine kinase-like ATPase, C-terminal domain"/>
    <property type="match status" value="1"/>
</dbReference>
<keyword evidence="7" id="KW-0472">Membrane</keyword>
<dbReference type="Pfam" id="PF02518">
    <property type="entry name" value="HATPase_c"/>
    <property type="match status" value="1"/>
</dbReference>
<dbReference type="InterPro" id="IPR005467">
    <property type="entry name" value="His_kinase_dom"/>
</dbReference>
<dbReference type="SUPFAM" id="SSF55785">
    <property type="entry name" value="PYP-like sensor domain (PAS domain)"/>
    <property type="match status" value="1"/>
</dbReference>
<dbReference type="GO" id="GO:0005524">
    <property type="term" value="F:ATP binding"/>
    <property type="evidence" value="ECO:0007669"/>
    <property type="project" value="UniProtKB-KW"/>
</dbReference>
<keyword evidence="7" id="KW-1133">Transmembrane helix</keyword>
<dbReference type="PROSITE" id="PS50109">
    <property type="entry name" value="HIS_KIN"/>
    <property type="match status" value="1"/>
</dbReference>
<accession>A0AAE3FWK6</accession>
<dbReference type="InterPro" id="IPR000700">
    <property type="entry name" value="PAS-assoc_C"/>
</dbReference>
<evidence type="ECO:0000256" key="2">
    <source>
        <dbReference type="ARBA" id="ARBA00012438"/>
    </source>
</evidence>
<dbReference type="GO" id="GO:0006355">
    <property type="term" value="P:regulation of DNA-templated transcription"/>
    <property type="evidence" value="ECO:0007669"/>
    <property type="project" value="InterPro"/>
</dbReference>
<dbReference type="PANTHER" id="PTHR44936:SF10">
    <property type="entry name" value="SENSOR PROTEIN RSTB"/>
    <property type="match status" value="1"/>
</dbReference>
<dbReference type="PANTHER" id="PTHR44936">
    <property type="entry name" value="SENSOR PROTEIN CREC"/>
    <property type="match status" value="1"/>
</dbReference>
<dbReference type="EMBL" id="JAKRVX010000002">
    <property type="protein sequence ID" value="MCL9816260.1"/>
    <property type="molecule type" value="Genomic_DNA"/>
</dbReference>
<reference evidence="11" key="2">
    <citation type="submission" date="2022-02" db="EMBL/GenBank/DDBJ databases">
        <authorList>
            <person name="Elcheninov A.G."/>
            <person name="Sorokin D.Y."/>
            <person name="Kublanov I.V."/>
        </authorList>
    </citation>
    <scope>NUCLEOTIDE SEQUENCE</scope>
    <source>
        <strain evidence="11">AArc-St2</strain>
    </source>
</reference>
<dbReference type="PROSITE" id="PS50113">
    <property type="entry name" value="PAC"/>
    <property type="match status" value="1"/>
</dbReference>
<dbReference type="GO" id="GO:0004673">
    <property type="term" value="F:protein histidine kinase activity"/>
    <property type="evidence" value="ECO:0007669"/>
    <property type="project" value="UniProtKB-EC"/>
</dbReference>
<feature type="transmembrane region" description="Helical" evidence="7">
    <location>
        <begin position="147"/>
        <end position="169"/>
    </location>
</feature>
<dbReference type="Pfam" id="PF16927">
    <property type="entry name" value="HisKA_7TM"/>
    <property type="match status" value="1"/>
</dbReference>
<dbReference type="PROSITE" id="PS50112">
    <property type="entry name" value="PAS"/>
    <property type="match status" value="1"/>
</dbReference>
<evidence type="ECO:0000256" key="3">
    <source>
        <dbReference type="ARBA" id="ARBA00022679"/>
    </source>
</evidence>
<evidence type="ECO:0000256" key="7">
    <source>
        <dbReference type="SAM" id="Phobius"/>
    </source>
</evidence>
<dbReference type="InterPro" id="IPR036890">
    <property type="entry name" value="HATPase_C_sf"/>
</dbReference>
<dbReference type="InterPro" id="IPR003594">
    <property type="entry name" value="HATPase_dom"/>
</dbReference>
<dbReference type="AlphaFoldDB" id="A0AAE3FWK6"/>
<sequence length="574" mass="62919">MVSFVGWIHLGTIAGAVVGTVLLFRWIWTVRDRPGANWFIGVFIVQFILLTSYAIGYLTFDPTIRYIVEVIAWVSAVWIATLYLAFALGYTGRVQYLSLRWSWPVVVIAVGMTVLTATDPVHNLLLSEFTVVSATGLSGVLFERGPLLYGIFFYAASLITIGTLFLLDTIISYGPLYRREAIAVGLSAVPPSIGYLLWTFDFGPTPALNLTPALFLPHVIFDTYAFVQSDMFDFHPATRRAGERAAIDDLGNPVVIVDQDGRVVTLNEAAEDLLQTEKGHILSHHIGEYYTGETIDQTQPEQTVAVRIAGRRHEFAVTSKPLYASGESIVGYTLVLQDVTEERQRKQRLEVLNRILRHNLRNDLNVIVGMADLLTDGQSKTRYSETIDRKAKELIELGEKAQAAADALGSTSAPTEIYIENLLAETAANVTRSEPTWTVDIRVPNELCIEANEQLLSLVFENLVENGLVHDPGTNPTVIVTVAGLDRTDGTVTLSIADTGPGIPAHEIQAIENETETALEHGSRLGLWAIKWGVTMLGGDISFDSTQTGTTVTLRLPGVTAFPTDNEAATQQSV</sequence>
<dbReference type="InterPro" id="IPR035965">
    <property type="entry name" value="PAS-like_dom_sf"/>
</dbReference>
<gene>
    <name evidence="11" type="ORF">AArcSt2_04810</name>
</gene>
<feature type="domain" description="Histidine kinase" evidence="8">
    <location>
        <begin position="355"/>
        <end position="560"/>
    </location>
</feature>
<evidence type="ECO:0000256" key="6">
    <source>
        <dbReference type="ARBA" id="ARBA00022840"/>
    </source>
</evidence>
<evidence type="ECO:0000313" key="11">
    <source>
        <dbReference type="EMBL" id="MCL9816260.1"/>
    </source>
</evidence>
<feature type="transmembrane region" description="Helical" evidence="7">
    <location>
        <begin position="66"/>
        <end position="89"/>
    </location>
</feature>
<keyword evidence="5" id="KW-0418">Kinase</keyword>
<dbReference type="SUPFAM" id="SSF55874">
    <property type="entry name" value="ATPase domain of HSP90 chaperone/DNA topoisomerase II/histidine kinase"/>
    <property type="match status" value="1"/>
</dbReference>
<feature type="transmembrane region" description="Helical" evidence="7">
    <location>
        <begin position="101"/>
        <end position="118"/>
    </location>
</feature>
<feature type="domain" description="PAS" evidence="9">
    <location>
        <begin position="239"/>
        <end position="301"/>
    </location>
</feature>
<dbReference type="Proteomes" id="UP001203207">
    <property type="component" value="Unassembled WGS sequence"/>
</dbReference>